<dbReference type="PANTHER" id="PTHR30266">
    <property type="entry name" value="MECHANOSENSITIVE CHANNEL MSCL"/>
    <property type="match status" value="1"/>
</dbReference>
<protein>
    <submittedName>
        <fullName evidence="11">Large conductance mechanosensitive channel protein MscL</fullName>
    </submittedName>
</protein>
<evidence type="ECO:0000256" key="9">
    <source>
        <dbReference type="ARBA" id="ARBA00023303"/>
    </source>
</evidence>
<evidence type="ECO:0000256" key="4">
    <source>
        <dbReference type="ARBA" id="ARBA00022475"/>
    </source>
</evidence>
<sequence length="131" mass="14377">MSSIRKTISRAKHALPDQIEDRIDFGRSRSRSFAKEFKEFAIKGNVMDLAVGIIVGAAFTSIVNSLVKDVITPVIEQLTGNVDFTNLYINLSGGEYESADKAMEAGANIIRYGSFIDAVINFLIVSLVLFL</sequence>
<keyword evidence="3" id="KW-0813">Transport</keyword>
<evidence type="ECO:0000256" key="8">
    <source>
        <dbReference type="ARBA" id="ARBA00023136"/>
    </source>
</evidence>
<dbReference type="GO" id="GO:0005886">
    <property type="term" value="C:plasma membrane"/>
    <property type="evidence" value="ECO:0007669"/>
    <property type="project" value="UniProtKB-SubCell"/>
</dbReference>
<keyword evidence="7" id="KW-0406">Ion transport</keyword>
<keyword evidence="9" id="KW-0407">Ion channel</keyword>
<feature type="transmembrane region" description="Helical" evidence="10">
    <location>
        <begin position="109"/>
        <end position="130"/>
    </location>
</feature>
<dbReference type="InterPro" id="IPR001185">
    <property type="entry name" value="MS_channel"/>
</dbReference>
<dbReference type="EMBL" id="JAGQLF010000058">
    <property type="protein sequence ID" value="MCA9387162.1"/>
    <property type="molecule type" value="Genomic_DNA"/>
</dbReference>
<evidence type="ECO:0000256" key="5">
    <source>
        <dbReference type="ARBA" id="ARBA00022692"/>
    </source>
</evidence>
<feature type="transmembrane region" description="Helical" evidence="10">
    <location>
        <begin position="46"/>
        <end position="67"/>
    </location>
</feature>
<dbReference type="InterPro" id="IPR019823">
    <property type="entry name" value="Mechanosensitive_channel_CS"/>
</dbReference>
<evidence type="ECO:0000256" key="3">
    <source>
        <dbReference type="ARBA" id="ARBA00022448"/>
    </source>
</evidence>
<dbReference type="SUPFAM" id="SSF81330">
    <property type="entry name" value="Gated mechanosensitive channel"/>
    <property type="match status" value="1"/>
</dbReference>
<evidence type="ECO:0000313" key="11">
    <source>
        <dbReference type="EMBL" id="MCA9387162.1"/>
    </source>
</evidence>
<evidence type="ECO:0000256" key="2">
    <source>
        <dbReference type="ARBA" id="ARBA00007254"/>
    </source>
</evidence>
<dbReference type="PRINTS" id="PR01264">
    <property type="entry name" value="MECHCHANNEL"/>
</dbReference>
<keyword evidence="5 10" id="KW-0812">Transmembrane</keyword>
<dbReference type="InterPro" id="IPR037673">
    <property type="entry name" value="MSC/AndL"/>
</dbReference>
<dbReference type="Gene3D" id="1.10.1200.120">
    <property type="entry name" value="Large-conductance mechanosensitive channel, MscL, domain 1"/>
    <property type="match status" value="1"/>
</dbReference>
<evidence type="ECO:0000256" key="7">
    <source>
        <dbReference type="ARBA" id="ARBA00023065"/>
    </source>
</evidence>
<reference evidence="11" key="1">
    <citation type="submission" date="2020-04" db="EMBL/GenBank/DDBJ databases">
        <authorList>
            <person name="Zhang T."/>
        </authorList>
    </citation>
    <scope>NUCLEOTIDE SEQUENCE</scope>
    <source>
        <strain evidence="11">HKST-UBA09</strain>
    </source>
</reference>
<reference evidence="11" key="2">
    <citation type="journal article" date="2021" name="Microbiome">
        <title>Successional dynamics and alternative stable states in a saline activated sludge microbial community over 9 years.</title>
        <authorList>
            <person name="Wang Y."/>
            <person name="Ye J."/>
            <person name="Ju F."/>
            <person name="Liu L."/>
            <person name="Boyd J.A."/>
            <person name="Deng Y."/>
            <person name="Parks D.H."/>
            <person name="Jiang X."/>
            <person name="Yin X."/>
            <person name="Woodcroft B.J."/>
            <person name="Tyson G.W."/>
            <person name="Hugenholtz P."/>
            <person name="Polz M.F."/>
            <person name="Zhang T."/>
        </authorList>
    </citation>
    <scope>NUCLEOTIDE SEQUENCE</scope>
    <source>
        <strain evidence="11">HKST-UBA09</strain>
    </source>
</reference>
<keyword evidence="4" id="KW-1003">Cell membrane</keyword>
<dbReference type="Pfam" id="PF01741">
    <property type="entry name" value="MscL"/>
    <property type="match status" value="1"/>
</dbReference>
<comment type="similarity">
    <text evidence="2">Belongs to the MscL family.</text>
</comment>
<organism evidence="11 12">
    <name type="scientific">Candidatus Dojkabacteria bacterium</name>
    <dbReference type="NCBI Taxonomy" id="2099670"/>
    <lineage>
        <taxon>Bacteria</taxon>
        <taxon>Candidatus Dojkabacteria</taxon>
    </lineage>
</organism>
<dbReference type="InterPro" id="IPR036019">
    <property type="entry name" value="MscL_channel"/>
</dbReference>
<comment type="caution">
    <text evidence="11">The sequence shown here is derived from an EMBL/GenBank/DDBJ whole genome shotgun (WGS) entry which is preliminary data.</text>
</comment>
<evidence type="ECO:0000313" key="12">
    <source>
        <dbReference type="Proteomes" id="UP000714915"/>
    </source>
</evidence>
<evidence type="ECO:0000256" key="10">
    <source>
        <dbReference type="SAM" id="Phobius"/>
    </source>
</evidence>
<gene>
    <name evidence="11" type="primary">mscL</name>
    <name evidence="11" type="ORF">KC669_03960</name>
</gene>
<accession>A0A955RMA4</accession>
<feature type="non-terminal residue" evidence="11">
    <location>
        <position position="131"/>
    </location>
</feature>
<keyword evidence="8 10" id="KW-0472">Membrane</keyword>
<dbReference type="Proteomes" id="UP000714915">
    <property type="component" value="Unassembled WGS sequence"/>
</dbReference>
<comment type="subcellular location">
    <subcellularLocation>
        <location evidence="1">Cell membrane</location>
        <topology evidence="1">Multi-pass membrane protein</topology>
    </subcellularLocation>
</comment>
<name>A0A955RMA4_9BACT</name>
<proteinExistence type="inferred from homology"/>
<dbReference type="GO" id="GO:0008381">
    <property type="term" value="F:mechanosensitive monoatomic ion channel activity"/>
    <property type="evidence" value="ECO:0007669"/>
    <property type="project" value="InterPro"/>
</dbReference>
<keyword evidence="6 10" id="KW-1133">Transmembrane helix</keyword>
<dbReference type="PROSITE" id="PS01327">
    <property type="entry name" value="MSCL"/>
    <property type="match status" value="1"/>
</dbReference>
<evidence type="ECO:0000256" key="6">
    <source>
        <dbReference type="ARBA" id="ARBA00022989"/>
    </source>
</evidence>
<dbReference type="PANTHER" id="PTHR30266:SF2">
    <property type="entry name" value="LARGE-CONDUCTANCE MECHANOSENSITIVE CHANNEL"/>
    <property type="match status" value="1"/>
</dbReference>
<dbReference type="AlphaFoldDB" id="A0A955RMA4"/>
<evidence type="ECO:0000256" key="1">
    <source>
        <dbReference type="ARBA" id="ARBA00004651"/>
    </source>
</evidence>
<dbReference type="NCBIfam" id="TIGR00220">
    <property type="entry name" value="mscL"/>
    <property type="match status" value="1"/>
</dbReference>